<keyword evidence="3" id="KW-1185">Reference proteome</keyword>
<evidence type="ECO:0000313" key="2">
    <source>
        <dbReference type="EMBL" id="CAL1569389.1"/>
    </source>
</evidence>
<organism evidence="2 3">
    <name type="scientific">Knipowitschia caucasica</name>
    <name type="common">Caucasian dwarf goby</name>
    <name type="synonym">Pomatoschistus caucasicus</name>
    <dbReference type="NCBI Taxonomy" id="637954"/>
    <lineage>
        <taxon>Eukaryota</taxon>
        <taxon>Metazoa</taxon>
        <taxon>Chordata</taxon>
        <taxon>Craniata</taxon>
        <taxon>Vertebrata</taxon>
        <taxon>Euteleostomi</taxon>
        <taxon>Actinopterygii</taxon>
        <taxon>Neopterygii</taxon>
        <taxon>Teleostei</taxon>
        <taxon>Neoteleostei</taxon>
        <taxon>Acanthomorphata</taxon>
        <taxon>Gobiaria</taxon>
        <taxon>Gobiiformes</taxon>
        <taxon>Gobioidei</taxon>
        <taxon>Gobiidae</taxon>
        <taxon>Gobiinae</taxon>
        <taxon>Knipowitschia</taxon>
    </lineage>
</organism>
<accession>A0AAV2J2L6</accession>
<sequence length="149" mass="15807">MAHQVSVSKGLKSEKCPPSPAVREAISVKTPAVTLHPQAAQGVRSGGTDARLRGFHGCVSRGWKRFSAGPSASDLQPQTLSLRPSASDLQPQTLSLRPSISDPQPQTCSLRPSASDPQTLRPSALDLQPQTLTLRPSPSDPHPQTHISP</sequence>
<gene>
    <name evidence="2" type="ORF">KC01_LOCUS1834</name>
</gene>
<proteinExistence type="predicted"/>
<feature type="compositionally biased region" description="Polar residues" evidence="1">
    <location>
        <begin position="73"/>
        <end position="121"/>
    </location>
</feature>
<name>A0AAV2J2L6_KNICA</name>
<feature type="region of interest" description="Disordered" evidence="1">
    <location>
        <begin position="1"/>
        <end position="29"/>
    </location>
</feature>
<protein>
    <submittedName>
        <fullName evidence="2">Uncharacterized protein</fullName>
    </submittedName>
</protein>
<dbReference type="AlphaFoldDB" id="A0AAV2J2L6"/>
<dbReference type="Proteomes" id="UP001497482">
    <property type="component" value="Chromosome 1"/>
</dbReference>
<feature type="region of interest" description="Disordered" evidence="1">
    <location>
        <begin position="66"/>
        <end position="149"/>
    </location>
</feature>
<dbReference type="EMBL" id="OZ035823">
    <property type="protein sequence ID" value="CAL1569389.1"/>
    <property type="molecule type" value="Genomic_DNA"/>
</dbReference>
<reference evidence="2 3" key="1">
    <citation type="submission" date="2024-04" db="EMBL/GenBank/DDBJ databases">
        <authorList>
            <person name="Waldvogel A.-M."/>
            <person name="Schoenle A."/>
        </authorList>
    </citation>
    <scope>NUCLEOTIDE SEQUENCE [LARGE SCALE GENOMIC DNA]</scope>
</reference>
<evidence type="ECO:0000313" key="3">
    <source>
        <dbReference type="Proteomes" id="UP001497482"/>
    </source>
</evidence>
<evidence type="ECO:0000256" key="1">
    <source>
        <dbReference type="SAM" id="MobiDB-lite"/>
    </source>
</evidence>